<dbReference type="InterPro" id="IPR036034">
    <property type="entry name" value="PDZ_sf"/>
</dbReference>
<dbReference type="Gene3D" id="2.30.42.10">
    <property type="match status" value="1"/>
</dbReference>
<keyword evidence="8 11" id="KW-1133">Transmembrane helix</keyword>
<evidence type="ECO:0000313" key="14">
    <source>
        <dbReference type="Proteomes" id="UP000192520"/>
    </source>
</evidence>
<comment type="similarity">
    <text evidence="3">Belongs to the peptidase M50B family.</text>
</comment>
<dbReference type="PANTHER" id="PTHR42837:SF2">
    <property type="entry name" value="MEMBRANE METALLOPROTEASE ARASP2, CHLOROPLASTIC-RELATED"/>
    <property type="match status" value="1"/>
</dbReference>
<dbReference type="Proteomes" id="UP000192520">
    <property type="component" value="Unassembled WGS sequence"/>
</dbReference>
<dbReference type="STRING" id="1968527.B5M47_02155"/>
<organism evidence="13 14">
    <name type="scientific">candidate division CPR3 bacterium 4484_211</name>
    <dbReference type="NCBI Taxonomy" id="1968527"/>
    <lineage>
        <taxon>Bacteria</taxon>
        <taxon>Bacteria division CPR3</taxon>
    </lineage>
</organism>
<evidence type="ECO:0000313" key="13">
    <source>
        <dbReference type="EMBL" id="OQX51075.1"/>
    </source>
</evidence>
<name>A0A1W9NY55_UNCC3</name>
<keyword evidence="4" id="KW-0645">Protease</keyword>
<keyword evidence="5 11" id="KW-0812">Transmembrane</keyword>
<feature type="domain" description="Peptidase M50" evidence="12">
    <location>
        <begin position="41"/>
        <end position="380"/>
    </location>
</feature>
<evidence type="ECO:0000256" key="5">
    <source>
        <dbReference type="ARBA" id="ARBA00022692"/>
    </source>
</evidence>
<dbReference type="EMBL" id="MZGJ01000009">
    <property type="protein sequence ID" value="OQX51075.1"/>
    <property type="molecule type" value="Genomic_DNA"/>
</dbReference>
<evidence type="ECO:0000256" key="6">
    <source>
        <dbReference type="ARBA" id="ARBA00022801"/>
    </source>
</evidence>
<evidence type="ECO:0000256" key="1">
    <source>
        <dbReference type="ARBA" id="ARBA00001947"/>
    </source>
</evidence>
<dbReference type="GO" id="GO:0016020">
    <property type="term" value="C:membrane"/>
    <property type="evidence" value="ECO:0007669"/>
    <property type="project" value="UniProtKB-SubCell"/>
</dbReference>
<dbReference type="InterPro" id="IPR008915">
    <property type="entry name" value="Peptidase_M50"/>
</dbReference>
<comment type="cofactor">
    <cofactor evidence="1">
        <name>Zn(2+)</name>
        <dbReference type="ChEBI" id="CHEBI:29105"/>
    </cofactor>
</comment>
<evidence type="ECO:0000256" key="11">
    <source>
        <dbReference type="SAM" id="Phobius"/>
    </source>
</evidence>
<dbReference type="CDD" id="cd06163">
    <property type="entry name" value="S2P-M50_PDZ_RseP-like"/>
    <property type="match status" value="1"/>
</dbReference>
<comment type="caution">
    <text evidence="13">The sequence shown here is derived from an EMBL/GenBank/DDBJ whole genome shotgun (WGS) entry which is preliminary data.</text>
</comment>
<dbReference type="Pfam" id="PF02163">
    <property type="entry name" value="Peptidase_M50"/>
    <property type="match status" value="1"/>
</dbReference>
<feature type="transmembrane region" description="Helical" evidence="11">
    <location>
        <begin position="371"/>
        <end position="390"/>
    </location>
</feature>
<comment type="subcellular location">
    <subcellularLocation>
        <location evidence="2">Membrane</location>
        <topology evidence="2">Multi-pass membrane protein</topology>
    </subcellularLocation>
</comment>
<evidence type="ECO:0000256" key="7">
    <source>
        <dbReference type="ARBA" id="ARBA00022833"/>
    </source>
</evidence>
<dbReference type="InterPro" id="IPR004387">
    <property type="entry name" value="Pept_M50_Zn"/>
</dbReference>
<evidence type="ECO:0000256" key="8">
    <source>
        <dbReference type="ARBA" id="ARBA00022989"/>
    </source>
</evidence>
<dbReference type="AlphaFoldDB" id="A0A1W9NY55"/>
<evidence type="ECO:0000256" key="3">
    <source>
        <dbReference type="ARBA" id="ARBA00007931"/>
    </source>
</evidence>
<evidence type="ECO:0000256" key="10">
    <source>
        <dbReference type="ARBA" id="ARBA00023136"/>
    </source>
</evidence>
<evidence type="ECO:0000256" key="9">
    <source>
        <dbReference type="ARBA" id="ARBA00023049"/>
    </source>
</evidence>
<reference evidence="14" key="1">
    <citation type="submission" date="2017-03" db="EMBL/GenBank/DDBJ databases">
        <title>Novel pathways for hydrocarbon cycling and metabolic interdependencies in hydrothermal sediment communities.</title>
        <authorList>
            <person name="Dombrowski N."/>
            <person name="Seitz K."/>
            <person name="Teske A."/>
            <person name="Baker B."/>
        </authorList>
    </citation>
    <scope>NUCLEOTIDE SEQUENCE [LARGE SCALE GENOMIC DNA]</scope>
</reference>
<keyword evidence="6" id="KW-0378">Hydrolase</keyword>
<keyword evidence="10 11" id="KW-0472">Membrane</keyword>
<feature type="transmembrane region" description="Helical" evidence="11">
    <location>
        <begin position="33"/>
        <end position="51"/>
    </location>
</feature>
<evidence type="ECO:0000256" key="4">
    <source>
        <dbReference type="ARBA" id="ARBA00022670"/>
    </source>
</evidence>
<evidence type="ECO:0000256" key="2">
    <source>
        <dbReference type="ARBA" id="ARBA00004141"/>
    </source>
</evidence>
<protein>
    <recommendedName>
        <fullName evidence="12">Peptidase M50 domain-containing protein</fullName>
    </recommendedName>
</protein>
<dbReference type="SUPFAM" id="SSF50156">
    <property type="entry name" value="PDZ domain-like"/>
    <property type="match status" value="1"/>
</dbReference>
<dbReference type="GO" id="GO:0004222">
    <property type="term" value="F:metalloendopeptidase activity"/>
    <property type="evidence" value="ECO:0007669"/>
    <property type="project" value="InterPro"/>
</dbReference>
<keyword evidence="7" id="KW-0862">Zinc</keyword>
<proteinExistence type="inferred from homology"/>
<keyword evidence="9" id="KW-0482">Metalloprotease</keyword>
<feature type="transmembrane region" description="Helical" evidence="11">
    <location>
        <begin position="126"/>
        <end position="151"/>
    </location>
</feature>
<gene>
    <name evidence="13" type="ORF">B5M47_02155</name>
</gene>
<dbReference type="PANTHER" id="PTHR42837">
    <property type="entry name" value="REGULATOR OF SIGMA-E PROTEASE RSEP"/>
    <property type="match status" value="1"/>
</dbReference>
<feature type="transmembrane region" description="Helical" evidence="11">
    <location>
        <begin position="321"/>
        <end position="338"/>
    </location>
</feature>
<sequence>MTETFPCLEFGKLSFGFGLAFGTRQESAIIRELEMFTFLTFIFLISLLAFVHELGHFLAAKILGVKVEEFGLGFPPRILGRTVGETQYSINLLPVGGFVRLFGEGSGDGDCTSPRAFCGQSYLRQAVIIVGGVVMNLILGLFLFGVVFTVFGSPCLRYSAAIQEVVEGAPAASSGLKGGDEIVAVKVGAESDFNYLETPDELGEFIKENLDQKVVLLVKREETAALEEMAVELESGFDSSKGALGIVYVSMPYVSYQRIGFRAVPKAIASQVAEMVKMIFKNLIYTFSQFFRGRKAPLDIAGPVGIARISGQIARQGWRDFLHFVGTLSISLAVFNFLPLPALDGGRLALIIFEGISRCRVKAQWQQRIQIAGFVFLLVLMGWVTFWDIARMF</sequence>
<dbReference type="GO" id="GO:0006508">
    <property type="term" value="P:proteolysis"/>
    <property type="evidence" value="ECO:0007669"/>
    <property type="project" value="UniProtKB-KW"/>
</dbReference>
<accession>A0A1W9NY55</accession>
<evidence type="ECO:0000259" key="12">
    <source>
        <dbReference type="Pfam" id="PF02163"/>
    </source>
</evidence>